<proteinExistence type="predicted"/>
<feature type="coiled-coil region" evidence="10">
    <location>
        <begin position="271"/>
        <end position="330"/>
    </location>
</feature>
<keyword evidence="11" id="KW-0472">Membrane</keyword>
<dbReference type="Pfam" id="PF11845">
    <property type="entry name" value="Tll0287-like"/>
    <property type="match status" value="1"/>
</dbReference>
<dbReference type="InterPro" id="IPR005467">
    <property type="entry name" value="His_kinase_dom"/>
</dbReference>
<evidence type="ECO:0000256" key="2">
    <source>
        <dbReference type="ARBA" id="ARBA00004236"/>
    </source>
</evidence>
<evidence type="ECO:0000256" key="4">
    <source>
        <dbReference type="ARBA" id="ARBA00022553"/>
    </source>
</evidence>
<dbReference type="InterPro" id="IPR036890">
    <property type="entry name" value="HATPase_C_sf"/>
</dbReference>
<dbReference type="SUPFAM" id="SSF47384">
    <property type="entry name" value="Homodimeric domain of signal transducing histidine kinase"/>
    <property type="match status" value="1"/>
</dbReference>
<feature type="transmembrane region" description="Helical" evidence="11">
    <location>
        <begin position="12"/>
        <end position="32"/>
    </location>
</feature>
<gene>
    <name evidence="14" type="ORF">CE91St30_30560</name>
</gene>
<dbReference type="Pfam" id="PF00512">
    <property type="entry name" value="HisKA"/>
    <property type="match status" value="1"/>
</dbReference>
<evidence type="ECO:0000256" key="3">
    <source>
        <dbReference type="ARBA" id="ARBA00012438"/>
    </source>
</evidence>
<dbReference type="EC" id="2.7.13.3" evidence="3"/>
<keyword evidence="10" id="KW-0175">Coiled coil</keyword>
<dbReference type="PRINTS" id="PR00344">
    <property type="entry name" value="BCTRLSENSOR"/>
</dbReference>
<dbReference type="PANTHER" id="PTHR43711">
    <property type="entry name" value="TWO-COMPONENT HISTIDINE KINASE"/>
    <property type="match status" value="1"/>
</dbReference>
<keyword evidence="8 11" id="KW-1133">Transmembrane helix</keyword>
<dbReference type="SMART" id="SM00387">
    <property type="entry name" value="HATPase_c"/>
    <property type="match status" value="1"/>
</dbReference>
<protein>
    <recommendedName>
        <fullName evidence="3">histidine kinase</fullName>
        <ecNumber evidence="3">2.7.13.3</ecNumber>
    </recommendedName>
</protein>
<dbReference type="Proteomes" id="UP001320544">
    <property type="component" value="Chromosome"/>
</dbReference>
<dbReference type="SMART" id="SM00388">
    <property type="entry name" value="HisKA"/>
    <property type="match status" value="1"/>
</dbReference>
<feature type="domain" description="Histidine kinase" evidence="12">
    <location>
        <begin position="333"/>
        <end position="553"/>
    </location>
</feature>
<feature type="domain" description="HAMP" evidence="13">
    <location>
        <begin position="233"/>
        <end position="286"/>
    </location>
</feature>
<dbReference type="GO" id="GO:0016301">
    <property type="term" value="F:kinase activity"/>
    <property type="evidence" value="ECO:0007669"/>
    <property type="project" value="UniProtKB-KW"/>
</dbReference>
<evidence type="ECO:0000256" key="6">
    <source>
        <dbReference type="ARBA" id="ARBA00022692"/>
    </source>
</evidence>
<dbReference type="InterPro" id="IPR003594">
    <property type="entry name" value="HATPase_dom"/>
</dbReference>
<dbReference type="PROSITE" id="PS50885">
    <property type="entry name" value="HAMP"/>
    <property type="match status" value="1"/>
</dbReference>
<dbReference type="Pfam" id="PF00672">
    <property type="entry name" value="HAMP"/>
    <property type="match status" value="1"/>
</dbReference>
<sequence length="560" mass="62870">MLKFLKNISLKTIYLSALTVAFAITFLMFAIFDVHSQQQQTEAALLEEARTFAREMDAVWQFMDNSQRKINYTSDGIYEFKGLHCAVVGKSVGTIFSKNNNYTIRYTNFNPRNYQGEPDPYESEALTEFDENSQVTEYYGIADFEGVERFRYVQALEVDESCLECHGDPVGEIDITGHEKEGWTLDSVGGAISIVIPLDQQQEIMRSNVIRDIAYFALLTTVIGIMVYAITMIFVTRPLNRMKSAFGEMQGGSLAVALDERRSAKEISRLTVQFNDMAEELRNIYSNLEEQVADRTHDLREANDALERQRSNLEHLNEKLEKEMQFKSDLLSMVNHELRTPLTSIITFAQIARERSQSGDEAERQSWEEIEKNSQILLGMINNMLDIARSDAGSVRATCEPMDLGDVVASVRSTIAPLARKYEVGFGTSVAPDVPLVNGDYEKVLRILENLGSNAVKFTPDGGEIHLMVECDRETGGVLIVMKDAGIGIAEEDQERIFERFFQVDSTSTRKYNGSGLGLALVREYAALQGFLVSVVSELGKGSSFIIRIPRKAIVGEDDV</sequence>
<keyword evidence="9" id="KW-0902">Two-component regulatory system</keyword>
<dbReference type="RefSeq" id="WP_244387129.1">
    <property type="nucleotide sequence ID" value="NZ_AP025564.1"/>
</dbReference>
<dbReference type="EMBL" id="AP025564">
    <property type="protein sequence ID" value="BDE97723.1"/>
    <property type="molecule type" value="Genomic_DNA"/>
</dbReference>
<dbReference type="Gene3D" id="1.10.287.130">
    <property type="match status" value="1"/>
</dbReference>
<evidence type="ECO:0000256" key="7">
    <source>
        <dbReference type="ARBA" id="ARBA00022777"/>
    </source>
</evidence>
<dbReference type="SUPFAM" id="SSF158472">
    <property type="entry name" value="HAMP domain-like"/>
    <property type="match status" value="1"/>
</dbReference>
<dbReference type="SMART" id="SM00304">
    <property type="entry name" value="HAMP"/>
    <property type="match status" value="1"/>
</dbReference>
<dbReference type="Pfam" id="PF02518">
    <property type="entry name" value="HATPase_c"/>
    <property type="match status" value="1"/>
</dbReference>
<comment type="catalytic activity">
    <reaction evidence="1">
        <text>ATP + protein L-histidine = ADP + protein N-phospho-L-histidine.</text>
        <dbReference type="EC" id="2.7.13.3"/>
    </reaction>
</comment>
<keyword evidence="15" id="KW-1185">Reference proteome</keyword>
<organism evidence="14 15">
    <name type="scientific">Raoultibacter timonensis</name>
    <dbReference type="NCBI Taxonomy" id="1907662"/>
    <lineage>
        <taxon>Bacteria</taxon>
        <taxon>Bacillati</taxon>
        <taxon>Actinomycetota</taxon>
        <taxon>Coriobacteriia</taxon>
        <taxon>Eggerthellales</taxon>
        <taxon>Eggerthellaceae</taxon>
        <taxon>Raoultibacter</taxon>
    </lineage>
</organism>
<dbReference type="SUPFAM" id="SSF55874">
    <property type="entry name" value="ATPase domain of HSP90 chaperone/DNA topoisomerase II/histidine kinase"/>
    <property type="match status" value="1"/>
</dbReference>
<dbReference type="InterPro" id="IPR003661">
    <property type="entry name" value="HisK_dim/P_dom"/>
</dbReference>
<feature type="transmembrane region" description="Helical" evidence="11">
    <location>
        <begin position="213"/>
        <end position="235"/>
    </location>
</feature>
<dbReference type="Gene3D" id="3.30.565.10">
    <property type="entry name" value="Histidine kinase-like ATPase, C-terminal domain"/>
    <property type="match status" value="1"/>
</dbReference>
<dbReference type="CDD" id="cd00082">
    <property type="entry name" value="HisKA"/>
    <property type="match status" value="1"/>
</dbReference>
<dbReference type="InterPro" id="IPR003660">
    <property type="entry name" value="HAMP_dom"/>
</dbReference>
<comment type="subcellular location">
    <subcellularLocation>
        <location evidence="2">Cell membrane</location>
    </subcellularLocation>
</comment>
<dbReference type="Gene3D" id="6.10.340.10">
    <property type="match status" value="1"/>
</dbReference>
<keyword evidence="6 11" id="KW-0812">Transmembrane</keyword>
<evidence type="ECO:0000313" key="14">
    <source>
        <dbReference type="EMBL" id="BDE97723.1"/>
    </source>
</evidence>
<dbReference type="CDD" id="cd06225">
    <property type="entry name" value="HAMP"/>
    <property type="match status" value="1"/>
</dbReference>
<keyword evidence="4" id="KW-0597">Phosphoprotein</keyword>
<keyword evidence="5" id="KW-0808">Transferase</keyword>
<dbReference type="InterPro" id="IPR036097">
    <property type="entry name" value="HisK_dim/P_sf"/>
</dbReference>
<evidence type="ECO:0000256" key="10">
    <source>
        <dbReference type="SAM" id="Coils"/>
    </source>
</evidence>
<name>A0ABN6MME2_9ACTN</name>
<evidence type="ECO:0000256" key="1">
    <source>
        <dbReference type="ARBA" id="ARBA00000085"/>
    </source>
</evidence>
<dbReference type="InterPro" id="IPR004358">
    <property type="entry name" value="Sig_transdc_His_kin-like_C"/>
</dbReference>
<evidence type="ECO:0000313" key="15">
    <source>
        <dbReference type="Proteomes" id="UP001320544"/>
    </source>
</evidence>
<reference evidence="14 15" key="1">
    <citation type="submission" date="2022-01" db="EMBL/GenBank/DDBJ databases">
        <title>Novel bile acid biosynthetic pathways are enriched in the microbiome of centenarians.</title>
        <authorList>
            <person name="Sato Y."/>
            <person name="Atarashi K."/>
            <person name="Plichta R.D."/>
            <person name="Arai Y."/>
            <person name="Sasajima S."/>
            <person name="Kearney M.S."/>
            <person name="Suda W."/>
            <person name="Takeshita K."/>
            <person name="Sasaki T."/>
            <person name="Okamoto S."/>
            <person name="Skelly N.A."/>
            <person name="Okamura Y."/>
            <person name="Vlamakis H."/>
            <person name="Li Y."/>
            <person name="Tanoue T."/>
            <person name="Takei H."/>
            <person name="Nittono H."/>
            <person name="Narushima S."/>
            <person name="Irie J."/>
            <person name="Itoh H."/>
            <person name="Moriya K."/>
            <person name="Sugiura Y."/>
            <person name="Suematsu M."/>
            <person name="Moritoki N."/>
            <person name="Shibata S."/>
            <person name="Littman R.D."/>
            <person name="Fischbach A.M."/>
            <person name="Uwamino Y."/>
            <person name="Inoue T."/>
            <person name="Honda A."/>
            <person name="Hattori M."/>
            <person name="Murai T."/>
            <person name="Xavier J.R."/>
            <person name="Hirose N."/>
            <person name="Honda K."/>
        </authorList>
    </citation>
    <scope>NUCLEOTIDE SEQUENCE [LARGE SCALE GENOMIC DNA]</scope>
    <source>
        <strain evidence="14 15">CE91-St30</strain>
    </source>
</reference>
<dbReference type="PANTHER" id="PTHR43711:SF26">
    <property type="entry name" value="SENSOR HISTIDINE KINASE RCSC"/>
    <property type="match status" value="1"/>
</dbReference>
<evidence type="ECO:0000259" key="13">
    <source>
        <dbReference type="PROSITE" id="PS50885"/>
    </source>
</evidence>
<dbReference type="InterPro" id="IPR021796">
    <property type="entry name" value="Tll0287-like_dom"/>
</dbReference>
<dbReference type="InterPro" id="IPR050736">
    <property type="entry name" value="Sensor_HK_Regulatory"/>
</dbReference>
<accession>A0ABN6MME2</accession>
<evidence type="ECO:0000256" key="9">
    <source>
        <dbReference type="ARBA" id="ARBA00023012"/>
    </source>
</evidence>
<evidence type="ECO:0000256" key="8">
    <source>
        <dbReference type="ARBA" id="ARBA00022989"/>
    </source>
</evidence>
<dbReference type="PROSITE" id="PS50109">
    <property type="entry name" value="HIS_KIN"/>
    <property type="match status" value="1"/>
</dbReference>
<keyword evidence="7 14" id="KW-0418">Kinase</keyword>
<evidence type="ECO:0000256" key="5">
    <source>
        <dbReference type="ARBA" id="ARBA00022679"/>
    </source>
</evidence>
<evidence type="ECO:0000256" key="11">
    <source>
        <dbReference type="SAM" id="Phobius"/>
    </source>
</evidence>
<evidence type="ECO:0000259" key="12">
    <source>
        <dbReference type="PROSITE" id="PS50109"/>
    </source>
</evidence>